<dbReference type="Gramene" id="CDP17602">
    <property type="protein sequence ID" value="CDP17602"/>
    <property type="gene ID" value="GSCOC_T00005110001"/>
</dbReference>
<keyword evidence="3" id="KW-0328">Glycosyltransferase</keyword>
<evidence type="ECO:0000256" key="5">
    <source>
        <dbReference type="ARBA" id="ARBA00049030"/>
    </source>
</evidence>
<evidence type="ECO:0000313" key="7">
    <source>
        <dbReference type="Proteomes" id="UP000295252"/>
    </source>
</evidence>
<proteinExistence type="inferred from homology"/>
<sequence length="93" mass="10934">MTIQEYLHFKEELIKCTKQNNSILELDFESFFTSIPKSTLMKSIGNEAKLLNKYISTPMFHNKESMPHLLLEFLQSHHYKGKINYDHPNTCAI</sequence>
<organism evidence="6 7">
    <name type="scientific">Coffea canephora</name>
    <name type="common">Robusta coffee</name>
    <dbReference type="NCBI Taxonomy" id="49390"/>
    <lineage>
        <taxon>Eukaryota</taxon>
        <taxon>Viridiplantae</taxon>
        <taxon>Streptophyta</taxon>
        <taxon>Embryophyta</taxon>
        <taxon>Tracheophyta</taxon>
        <taxon>Spermatophyta</taxon>
        <taxon>Magnoliopsida</taxon>
        <taxon>eudicotyledons</taxon>
        <taxon>Gunneridae</taxon>
        <taxon>Pentapetalae</taxon>
        <taxon>asterids</taxon>
        <taxon>lamiids</taxon>
        <taxon>Gentianales</taxon>
        <taxon>Rubiaceae</taxon>
        <taxon>Ixoroideae</taxon>
        <taxon>Gardenieae complex</taxon>
        <taxon>Bertiereae - Coffeeae clade</taxon>
        <taxon>Coffeeae</taxon>
        <taxon>Coffea</taxon>
    </lineage>
</organism>
<name>A0A068VAH6_COFCA</name>
<evidence type="ECO:0000313" key="6">
    <source>
        <dbReference type="EMBL" id="CDP17602.1"/>
    </source>
</evidence>
<dbReference type="OrthoDB" id="1721603at2759"/>
<dbReference type="AlphaFoldDB" id="A0A068VAH6"/>
<dbReference type="PANTHER" id="PTHR45839">
    <property type="match status" value="1"/>
</dbReference>
<evidence type="ECO:0000256" key="3">
    <source>
        <dbReference type="ARBA" id="ARBA00022676"/>
    </source>
</evidence>
<dbReference type="PANTHER" id="PTHR45839:SF7">
    <property type="entry name" value="SUCROSE SYNTHASE 1"/>
    <property type="match status" value="1"/>
</dbReference>
<evidence type="ECO:0000256" key="1">
    <source>
        <dbReference type="ARBA" id="ARBA00005894"/>
    </source>
</evidence>
<dbReference type="GO" id="GO:0005985">
    <property type="term" value="P:sucrose metabolic process"/>
    <property type="evidence" value="ECO:0007669"/>
    <property type="project" value="InterPro"/>
</dbReference>
<dbReference type="InterPro" id="IPR012820">
    <property type="entry name" value="Sucrose_synthase_pln/cyn"/>
</dbReference>
<accession>A0A068VAH6</accession>
<gene>
    <name evidence="6" type="ORF">GSCOC_T00005110001</name>
</gene>
<comment type="catalytic activity">
    <reaction evidence="5">
        <text>an NDP-alpha-D-glucose + D-fructose = a ribonucleoside 5'-diphosphate + sucrose + H(+)</text>
        <dbReference type="Rhea" id="RHEA:16241"/>
        <dbReference type="ChEBI" id="CHEBI:15378"/>
        <dbReference type="ChEBI" id="CHEBI:17992"/>
        <dbReference type="ChEBI" id="CHEBI:37721"/>
        <dbReference type="ChEBI" id="CHEBI:57930"/>
        <dbReference type="ChEBI" id="CHEBI:76533"/>
        <dbReference type="EC" id="2.4.1.13"/>
    </reaction>
</comment>
<protein>
    <recommendedName>
        <fullName evidence="2">sucrose synthase</fullName>
        <ecNumber evidence="2">2.4.1.13</ecNumber>
    </recommendedName>
</protein>
<dbReference type="EC" id="2.4.1.13" evidence="2"/>
<dbReference type="PhylomeDB" id="A0A068VAH6"/>
<dbReference type="Gene3D" id="1.20.120.1230">
    <property type="match status" value="1"/>
</dbReference>
<keyword evidence="7" id="KW-1185">Reference proteome</keyword>
<dbReference type="STRING" id="49390.A0A068VAH6"/>
<evidence type="ECO:0000256" key="2">
    <source>
        <dbReference type="ARBA" id="ARBA00012540"/>
    </source>
</evidence>
<comment type="similarity">
    <text evidence="1">Belongs to the glycosyltransferase 1 family. Plant sucrose synthase subfamily.</text>
</comment>
<dbReference type="Gene3D" id="3.10.450.330">
    <property type="match status" value="1"/>
</dbReference>
<dbReference type="GO" id="GO:0016157">
    <property type="term" value="F:sucrose synthase activity"/>
    <property type="evidence" value="ECO:0007669"/>
    <property type="project" value="UniProtKB-EC"/>
</dbReference>
<reference evidence="7" key="1">
    <citation type="journal article" date="2014" name="Science">
        <title>The coffee genome provides insight into the convergent evolution of caffeine biosynthesis.</title>
        <authorList>
            <person name="Denoeud F."/>
            <person name="Carretero-Paulet L."/>
            <person name="Dereeper A."/>
            <person name="Droc G."/>
            <person name="Guyot R."/>
            <person name="Pietrella M."/>
            <person name="Zheng C."/>
            <person name="Alberti A."/>
            <person name="Anthony F."/>
            <person name="Aprea G."/>
            <person name="Aury J.M."/>
            <person name="Bento P."/>
            <person name="Bernard M."/>
            <person name="Bocs S."/>
            <person name="Campa C."/>
            <person name="Cenci A."/>
            <person name="Combes M.C."/>
            <person name="Crouzillat D."/>
            <person name="Da Silva C."/>
            <person name="Daddiego L."/>
            <person name="De Bellis F."/>
            <person name="Dussert S."/>
            <person name="Garsmeur O."/>
            <person name="Gayraud T."/>
            <person name="Guignon V."/>
            <person name="Jahn K."/>
            <person name="Jamilloux V."/>
            <person name="Joet T."/>
            <person name="Labadie K."/>
            <person name="Lan T."/>
            <person name="Leclercq J."/>
            <person name="Lepelley M."/>
            <person name="Leroy T."/>
            <person name="Li L.T."/>
            <person name="Librado P."/>
            <person name="Lopez L."/>
            <person name="Munoz A."/>
            <person name="Noel B."/>
            <person name="Pallavicini A."/>
            <person name="Perrotta G."/>
            <person name="Poncet V."/>
            <person name="Pot D."/>
            <person name="Priyono X."/>
            <person name="Rigoreau M."/>
            <person name="Rouard M."/>
            <person name="Rozas J."/>
            <person name="Tranchant-Dubreuil C."/>
            <person name="VanBuren R."/>
            <person name="Zhang Q."/>
            <person name="Andrade A.C."/>
            <person name="Argout X."/>
            <person name="Bertrand B."/>
            <person name="de Kochko A."/>
            <person name="Graziosi G."/>
            <person name="Henry R.J."/>
            <person name="Jayarama X."/>
            <person name="Ming R."/>
            <person name="Nagai C."/>
            <person name="Rounsley S."/>
            <person name="Sankoff D."/>
            <person name="Giuliano G."/>
            <person name="Albert V.A."/>
            <person name="Wincker P."/>
            <person name="Lashermes P."/>
        </authorList>
    </citation>
    <scope>NUCLEOTIDE SEQUENCE [LARGE SCALE GENOMIC DNA]</scope>
    <source>
        <strain evidence="7">cv. DH200-94</strain>
    </source>
</reference>
<keyword evidence="4" id="KW-0808">Transferase</keyword>
<evidence type="ECO:0000256" key="4">
    <source>
        <dbReference type="ARBA" id="ARBA00022679"/>
    </source>
</evidence>
<dbReference type="Proteomes" id="UP000295252">
    <property type="component" value="Chromosome XI"/>
</dbReference>
<dbReference type="InParanoid" id="A0A068VAH6"/>
<dbReference type="EMBL" id="HG739253">
    <property type="protein sequence ID" value="CDP17602.1"/>
    <property type="molecule type" value="Genomic_DNA"/>
</dbReference>